<keyword evidence="8" id="KW-1185">Reference proteome</keyword>
<gene>
    <name evidence="7" type="primary">nagA</name>
    <name evidence="7" type="ORF">QYE77_07570</name>
</gene>
<dbReference type="SUPFAM" id="SSF51556">
    <property type="entry name" value="Metallo-dependent hydrolases"/>
    <property type="match status" value="1"/>
</dbReference>
<dbReference type="CDD" id="cd00854">
    <property type="entry name" value="NagA"/>
    <property type="match status" value="1"/>
</dbReference>
<keyword evidence="2" id="KW-0479">Metal-binding</keyword>
<dbReference type="PANTHER" id="PTHR11113">
    <property type="entry name" value="N-ACETYLGLUCOSAMINE-6-PHOSPHATE DEACETYLASE"/>
    <property type="match status" value="1"/>
</dbReference>
<dbReference type="InterPro" id="IPR011059">
    <property type="entry name" value="Metal-dep_hydrolase_composite"/>
</dbReference>
<dbReference type="Gene3D" id="2.30.40.10">
    <property type="entry name" value="Urease, subunit C, domain 1"/>
    <property type="match status" value="1"/>
</dbReference>
<dbReference type="InterPro" id="IPR003764">
    <property type="entry name" value="GlcNAc_6-P_deAcase"/>
</dbReference>
<accession>A0ABU3NMP5</accession>
<keyword evidence="3 5" id="KW-0378">Hydrolase</keyword>
<protein>
    <submittedName>
        <fullName evidence="7">N-acetylglucosamine-6-phosphate deacetylase</fullName>
        <ecNumber evidence="7">3.5.1.25</ecNumber>
    </submittedName>
</protein>
<dbReference type="NCBIfam" id="TIGR00221">
    <property type="entry name" value="nagA"/>
    <property type="match status" value="1"/>
</dbReference>
<dbReference type="PANTHER" id="PTHR11113:SF14">
    <property type="entry name" value="N-ACETYLGLUCOSAMINE-6-PHOSPHATE DEACETYLASE"/>
    <property type="match status" value="1"/>
</dbReference>
<evidence type="ECO:0000259" key="6">
    <source>
        <dbReference type="Pfam" id="PF01979"/>
    </source>
</evidence>
<evidence type="ECO:0000256" key="3">
    <source>
        <dbReference type="ARBA" id="ARBA00022801"/>
    </source>
</evidence>
<comment type="similarity">
    <text evidence="1 5">Belongs to the metallo-dependent hydrolases superfamily. NagA family.</text>
</comment>
<dbReference type="Proteomes" id="UP001254165">
    <property type="component" value="Unassembled WGS sequence"/>
</dbReference>
<evidence type="ECO:0000256" key="4">
    <source>
        <dbReference type="ARBA" id="ARBA00023277"/>
    </source>
</evidence>
<dbReference type="Gene3D" id="3.20.20.140">
    <property type="entry name" value="Metal-dependent hydrolases"/>
    <property type="match status" value="1"/>
</dbReference>
<dbReference type="EC" id="3.5.1.25" evidence="7"/>
<comment type="caution">
    <text evidence="7">The sequence shown here is derived from an EMBL/GenBank/DDBJ whole genome shotgun (WGS) entry which is preliminary data.</text>
</comment>
<name>A0ABU3NMP5_9CHLR</name>
<evidence type="ECO:0000313" key="7">
    <source>
        <dbReference type="EMBL" id="MDT8898125.1"/>
    </source>
</evidence>
<organism evidence="7 8">
    <name type="scientific">Thermanaerothrix solaris</name>
    <dbReference type="NCBI Taxonomy" id="3058434"/>
    <lineage>
        <taxon>Bacteria</taxon>
        <taxon>Bacillati</taxon>
        <taxon>Chloroflexota</taxon>
        <taxon>Anaerolineae</taxon>
        <taxon>Anaerolineales</taxon>
        <taxon>Anaerolineaceae</taxon>
        <taxon>Thermanaerothrix</taxon>
    </lineage>
</organism>
<evidence type="ECO:0000256" key="5">
    <source>
        <dbReference type="PIRNR" id="PIRNR038994"/>
    </source>
</evidence>
<evidence type="ECO:0000313" key="8">
    <source>
        <dbReference type="Proteomes" id="UP001254165"/>
    </source>
</evidence>
<feature type="domain" description="Amidohydrolase-related" evidence="6">
    <location>
        <begin position="53"/>
        <end position="377"/>
    </location>
</feature>
<reference evidence="7 8" key="1">
    <citation type="submission" date="2023-07" db="EMBL/GenBank/DDBJ databases">
        <title>Novel species of Thermanaerothrix with wide hydrolytic capabilities.</title>
        <authorList>
            <person name="Zayulina K.S."/>
            <person name="Podosokorskaya O.A."/>
            <person name="Elcheninov A.G."/>
        </authorList>
    </citation>
    <scope>NUCLEOTIDE SEQUENCE [LARGE SCALE GENOMIC DNA]</scope>
    <source>
        <strain evidence="7 8">4228-RoL</strain>
    </source>
</reference>
<dbReference type="EMBL" id="JAUHMF010000001">
    <property type="protein sequence ID" value="MDT8898125.1"/>
    <property type="molecule type" value="Genomic_DNA"/>
</dbReference>
<evidence type="ECO:0000256" key="2">
    <source>
        <dbReference type="ARBA" id="ARBA00022723"/>
    </source>
</evidence>
<dbReference type="RefSeq" id="WP_315624771.1">
    <property type="nucleotide sequence ID" value="NZ_JAUHMF010000001.1"/>
</dbReference>
<dbReference type="Pfam" id="PF01979">
    <property type="entry name" value="Amidohydro_1"/>
    <property type="match status" value="1"/>
</dbReference>
<dbReference type="InterPro" id="IPR006680">
    <property type="entry name" value="Amidohydro-rel"/>
</dbReference>
<evidence type="ECO:0000256" key="1">
    <source>
        <dbReference type="ARBA" id="ARBA00010716"/>
    </source>
</evidence>
<keyword evidence="4 5" id="KW-0119">Carbohydrate metabolism</keyword>
<dbReference type="SUPFAM" id="SSF51338">
    <property type="entry name" value="Composite domain of metallo-dependent hydrolases"/>
    <property type="match status" value="1"/>
</dbReference>
<dbReference type="PIRSF" id="PIRSF038994">
    <property type="entry name" value="NagA"/>
    <property type="match status" value="1"/>
</dbReference>
<dbReference type="GO" id="GO:0008448">
    <property type="term" value="F:N-acetylglucosamine-6-phosphate deacetylase activity"/>
    <property type="evidence" value="ECO:0007669"/>
    <property type="project" value="UniProtKB-EC"/>
</dbReference>
<proteinExistence type="inferred from homology"/>
<dbReference type="InterPro" id="IPR032466">
    <property type="entry name" value="Metal_Hydrolase"/>
</dbReference>
<sequence>MLLIDNATLYTPTQCYKPGRLLIAEGRILAVGTPEQVSAPAGTPVLDAQDLIVTPGWLELQINGGFGFDFTENPTTIWEVARQLPRYGVTAFLPTIVTSPLSQVEAALETWKAGPPPDFRGATPLGWHIEGPFLNPGRKGAHNPAYLQLPNPSTVEGWRPDQGVRLVTLAPELPGAEAVIHYLVSQGVRVSAGHSLATYEQALHAFSLGVTYGTHLFNAMPPLEHRAPGLAGALLTHPDLTVGLIADGIHVHPAMVALAWRAKGPHRLTLVTDAMAALGMPPGEYRLGDLEVRVDATSVRLPDGTLAGSLLSLDTAMRNLMAFSGCTLAEALCTVTSTPAAVLGLEDRGYLRPGYRADLVLLSVTHEVVITLIGGEPVFGNEKVAERLQRMGRG</sequence>